<dbReference type="VEuPathDB" id="FungiDB:UMAG_11889"/>
<accession>A0A0D1CVT2</accession>
<dbReference type="OrthoDB" id="5514856at2759"/>
<evidence type="ECO:0000313" key="1">
    <source>
        <dbReference type="EMBL" id="KIS70493.1"/>
    </source>
</evidence>
<dbReference type="EMBL" id="CM003142">
    <property type="protein sequence ID" value="KIS70493.1"/>
    <property type="molecule type" value="Genomic_DNA"/>
</dbReference>
<gene>
    <name evidence="1" type="ORF">UMAG_11889</name>
</gene>
<keyword evidence="2" id="KW-1185">Reference proteome</keyword>
<proteinExistence type="predicted"/>
<evidence type="ECO:0000313" key="2">
    <source>
        <dbReference type="Proteomes" id="UP000000561"/>
    </source>
</evidence>
<dbReference type="KEGG" id="uma:UMAG_11889"/>
<dbReference type="GeneID" id="23567705"/>
<dbReference type="InParanoid" id="A0A0D1CVT2"/>
<protein>
    <submittedName>
        <fullName evidence="1">Uncharacterized protein</fullName>
    </submittedName>
</protein>
<reference evidence="1 2" key="1">
    <citation type="journal article" date="2006" name="Nature">
        <title>Insights from the genome of the biotrophic fungal plant pathogen Ustilago maydis.</title>
        <authorList>
            <person name="Kamper J."/>
            <person name="Kahmann R."/>
            <person name="Bolker M."/>
            <person name="Ma L.J."/>
            <person name="Brefort T."/>
            <person name="Saville B.J."/>
            <person name="Banuett F."/>
            <person name="Kronstad J.W."/>
            <person name="Gold S.E."/>
            <person name="Muller O."/>
            <person name="Perlin M.H."/>
            <person name="Wosten H.A."/>
            <person name="de Vries R."/>
            <person name="Ruiz-Herrera J."/>
            <person name="Reynaga-Pena C.G."/>
            <person name="Snetselaar K."/>
            <person name="McCann M."/>
            <person name="Perez-Martin J."/>
            <person name="Feldbrugge M."/>
            <person name="Basse C.W."/>
            <person name="Steinberg G."/>
            <person name="Ibeas J.I."/>
            <person name="Holloman W."/>
            <person name="Guzman P."/>
            <person name="Farman M."/>
            <person name="Stajich J.E."/>
            <person name="Sentandreu R."/>
            <person name="Gonzalez-Prieto J.M."/>
            <person name="Kennell J.C."/>
            <person name="Molina L."/>
            <person name="Schirawski J."/>
            <person name="Mendoza-Mendoza A."/>
            <person name="Greilinger D."/>
            <person name="Munch K."/>
            <person name="Rossel N."/>
            <person name="Scherer M."/>
            <person name="Vranes M."/>
            <person name="Ladendorf O."/>
            <person name="Vincon V."/>
            <person name="Fuchs U."/>
            <person name="Sandrock B."/>
            <person name="Meng S."/>
            <person name="Ho E.C."/>
            <person name="Cahill M.J."/>
            <person name="Boyce K.J."/>
            <person name="Klose J."/>
            <person name="Klosterman S.J."/>
            <person name="Deelstra H.J."/>
            <person name="Ortiz-Castellanos L."/>
            <person name="Li W."/>
            <person name="Sanchez-Alonso P."/>
            <person name="Schreier P.H."/>
            <person name="Hauser-Hahn I."/>
            <person name="Vaupel M."/>
            <person name="Koopmann E."/>
            <person name="Friedrich G."/>
            <person name="Voss H."/>
            <person name="Schluter T."/>
            <person name="Margolis J."/>
            <person name="Platt D."/>
            <person name="Swimmer C."/>
            <person name="Gnirke A."/>
            <person name="Chen F."/>
            <person name="Vysotskaia V."/>
            <person name="Mannhaupt G."/>
            <person name="Guldener U."/>
            <person name="Munsterkotter M."/>
            <person name="Haase D."/>
            <person name="Oesterheld M."/>
            <person name="Mewes H.W."/>
            <person name="Mauceli E.W."/>
            <person name="DeCaprio D."/>
            <person name="Wade C.M."/>
            <person name="Butler J."/>
            <person name="Young S."/>
            <person name="Jaffe D.B."/>
            <person name="Calvo S."/>
            <person name="Nusbaum C."/>
            <person name="Galagan J."/>
            <person name="Birren B.W."/>
        </authorList>
    </citation>
    <scope>NUCLEOTIDE SEQUENCE [LARGE SCALE GENOMIC DNA]</scope>
    <source>
        <strain evidence="2">DSM 14603 / FGSC 9021 / UM521</strain>
    </source>
</reference>
<dbReference type="RefSeq" id="XP_011388107.1">
    <property type="nucleotide sequence ID" value="XM_011389805.1"/>
</dbReference>
<sequence length="78" mass="8429">MSSQGSYLSAQKGFLSSASGPAANRTTPKPNFLVRFINQHILAPEHRPGNLSILWGVSVFTTGIIIARKFGDLITPVF</sequence>
<organism evidence="1 2">
    <name type="scientific">Mycosarcoma maydis</name>
    <name type="common">Corn smut fungus</name>
    <name type="synonym">Ustilago maydis</name>
    <dbReference type="NCBI Taxonomy" id="5270"/>
    <lineage>
        <taxon>Eukaryota</taxon>
        <taxon>Fungi</taxon>
        <taxon>Dikarya</taxon>
        <taxon>Basidiomycota</taxon>
        <taxon>Ustilaginomycotina</taxon>
        <taxon>Ustilaginomycetes</taxon>
        <taxon>Ustilaginales</taxon>
        <taxon>Ustilaginaceae</taxon>
        <taxon>Mycosarcoma</taxon>
    </lineage>
</organism>
<name>A0A0D1CVT2_MYCMD</name>
<dbReference type="Proteomes" id="UP000000561">
    <property type="component" value="Chromosome 3"/>
</dbReference>
<dbReference type="AlphaFoldDB" id="A0A0D1CVT2"/>